<gene>
    <name evidence="2" type="ORF">Hamer_G022509</name>
</gene>
<evidence type="ECO:0000313" key="2">
    <source>
        <dbReference type="EMBL" id="KAG7172398.1"/>
    </source>
</evidence>
<keyword evidence="3" id="KW-1185">Reference proteome</keyword>
<evidence type="ECO:0000313" key="3">
    <source>
        <dbReference type="Proteomes" id="UP000747542"/>
    </source>
</evidence>
<dbReference type="Proteomes" id="UP000747542">
    <property type="component" value="Unassembled WGS sequence"/>
</dbReference>
<name>A0A8J5THY3_HOMAM</name>
<dbReference type="InterPro" id="IPR041588">
    <property type="entry name" value="Integrase_H2C2"/>
</dbReference>
<dbReference type="Pfam" id="PF17921">
    <property type="entry name" value="Integrase_H2C2"/>
    <property type="match status" value="1"/>
</dbReference>
<dbReference type="AlphaFoldDB" id="A0A8J5THY3"/>
<comment type="caution">
    <text evidence="2">The sequence shown here is derived from an EMBL/GenBank/DDBJ whole genome shotgun (WGS) entry which is preliminary data.</text>
</comment>
<dbReference type="Gene3D" id="1.10.340.70">
    <property type="match status" value="1"/>
</dbReference>
<sequence>MHNNPASGHQGVKKTLSLLQQGFYWVGMRKDVPFMRRLLRQEGTKATHAKTTRRNHQLRQKPQERLAEVNHQVRGALEFSSGVMKCNYDVKASQVCYKDGDKDRLYNPLRKKDVIYRIRGGGKAQPKVDHANRLRQYHGLEQYTWEDSEEQLLTTDEDQTWGNPTIDQEEEHHSLLAKLGVTGEGG</sequence>
<reference evidence="2" key="1">
    <citation type="journal article" date="2021" name="Sci. Adv.">
        <title>The American lobster genome reveals insights on longevity, neural, and immune adaptations.</title>
        <authorList>
            <person name="Polinski J.M."/>
            <person name="Zimin A.V."/>
            <person name="Clark K.F."/>
            <person name="Kohn A.B."/>
            <person name="Sadowski N."/>
            <person name="Timp W."/>
            <person name="Ptitsyn A."/>
            <person name="Khanna P."/>
            <person name="Romanova D.Y."/>
            <person name="Williams P."/>
            <person name="Greenwood S.J."/>
            <person name="Moroz L.L."/>
            <person name="Walt D.R."/>
            <person name="Bodnar A.G."/>
        </authorList>
    </citation>
    <scope>NUCLEOTIDE SEQUENCE</scope>
    <source>
        <strain evidence="2">GMGI-L3</strain>
    </source>
</reference>
<feature type="domain" description="Integrase zinc-binding" evidence="1">
    <location>
        <begin position="1"/>
        <end position="32"/>
    </location>
</feature>
<dbReference type="EMBL" id="JAHLQT010011388">
    <property type="protein sequence ID" value="KAG7172398.1"/>
    <property type="molecule type" value="Genomic_DNA"/>
</dbReference>
<protein>
    <submittedName>
        <fullName evidence="2">Putative Integrase zinc binding domain-containing protein 2</fullName>
    </submittedName>
</protein>
<evidence type="ECO:0000259" key="1">
    <source>
        <dbReference type="Pfam" id="PF17921"/>
    </source>
</evidence>
<proteinExistence type="predicted"/>
<organism evidence="2 3">
    <name type="scientific">Homarus americanus</name>
    <name type="common">American lobster</name>
    <dbReference type="NCBI Taxonomy" id="6706"/>
    <lineage>
        <taxon>Eukaryota</taxon>
        <taxon>Metazoa</taxon>
        <taxon>Ecdysozoa</taxon>
        <taxon>Arthropoda</taxon>
        <taxon>Crustacea</taxon>
        <taxon>Multicrustacea</taxon>
        <taxon>Malacostraca</taxon>
        <taxon>Eumalacostraca</taxon>
        <taxon>Eucarida</taxon>
        <taxon>Decapoda</taxon>
        <taxon>Pleocyemata</taxon>
        <taxon>Astacidea</taxon>
        <taxon>Nephropoidea</taxon>
        <taxon>Nephropidae</taxon>
        <taxon>Homarus</taxon>
    </lineage>
</organism>
<accession>A0A8J5THY3</accession>